<dbReference type="AlphaFoldDB" id="A0A3P8HA20"/>
<keyword evidence="1" id="KW-1133">Transmembrane helix</keyword>
<keyword evidence="1" id="KW-0812">Transmembrane</keyword>
<dbReference type="EMBL" id="UZAL01042001">
    <property type="protein sequence ID" value="VDP79384.1"/>
    <property type="molecule type" value="Genomic_DNA"/>
</dbReference>
<gene>
    <name evidence="2" type="ORF">SMTD_LOCUS19280</name>
</gene>
<feature type="transmembrane region" description="Helical" evidence="1">
    <location>
        <begin position="20"/>
        <end position="41"/>
    </location>
</feature>
<keyword evidence="3" id="KW-1185">Reference proteome</keyword>
<evidence type="ECO:0000256" key="1">
    <source>
        <dbReference type="SAM" id="Phobius"/>
    </source>
</evidence>
<proteinExistence type="predicted"/>
<evidence type="ECO:0000313" key="2">
    <source>
        <dbReference type="EMBL" id="VDP79384.1"/>
    </source>
</evidence>
<protein>
    <submittedName>
        <fullName evidence="2">Uncharacterized protein</fullName>
    </submittedName>
</protein>
<keyword evidence="1" id="KW-0472">Membrane</keyword>
<evidence type="ECO:0000313" key="3">
    <source>
        <dbReference type="Proteomes" id="UP000269396"/>
    </source>
</evidence>
<reference evidence="2 3" key="1">
    <citation type="submission" date="2018-11" db="EMBL/GenBank/DDBJ databases">
        <authorList>
            <consortium name="Pathogen Informatics"/>
        </authorList>
    </citation>
    <scope>NUCLEOTIDE SEQUENCE [LARGE SCALE GENOMIC DNA]</scope>
    <source>
        <strain>Denwood</strain>
        <strain evidence="3">Zambia</strain>
    </source>
</reference>
<sequence length="52" mass="6166">MILILVCRIDGITRTWITRWNISIIIIICHVWCIHVLRVYIQHSSCTINMSL</sequence>
<name>A0A3P8HA20_9TREM</name>
<accession>A0A3P8HA20</accession>
<dbReference type="Proteomes" id="UP000269396">
    <property type="component" value="Unassembled WGS sequence"/>
</dbReference>
<organism evidence="2 3">
    <name type="scientific">Schistosoma mattheei</name>
    <dbReference type="NCBI Taxonomy" id="31246"/>
    <lineage>
        <taxon>Eukaryota</taxon>
        <taxon>Metazoa</taxon>
        <taxon>Spiralia</taxon>
        <taxon>Lophotrochozoa</taxon>
        <taxon>Platyhelminthes</taxon>
        <taxon>Trematoda</taxon>
        <taxon>Digenea</taxon>
        <taxon>Strigeidida</taxon>
        <taxon>Schistosomatoidea</taxon>
        <taxon>Schistosomatidae</taxon>
        <taxon>Schistosoma</taxon>
    </lineage>
</organism>